<sequence>MSKIHLKKLFLFMFIGSLLIALLFSFKGRQMDVQQFLPSMLSNAQEFKAIETHPLTYAGYKNINGQDTLQGYVVFGQGNGYGGPVSVLTATDPNGNILKVQVVGYATETPSYIHSVLSGDFLKQFTGKSVDEPLEIGQDIDKVTSATLSSRGITNAVRQASHGLGKNQLALNISEPSGNINLGIKEIGLALLILATIIGVRLKIAKLRWLVIICSIFFTGFWFNCSISLANIASGLMGFFPAFKQNLFWYILIVGIPLIIFLSGKNLYCYWLCPFGGIQEILAKIGGGKLKCNHNIGTWLQKIKYMLVWIVLILSFCFKSPSVGGSYEPFGVLFGFQGVSVQWILLSIILVVSLFIRRFWCLYFCPVGVINEIIMKARRFVNSLFPKKQEQGILTNKGRSL</sequence>
<evidence type="ECO:0000313" key="8">
    <source>
        <dbReference type="EMBL" id="QHA00993.1"/>
    </source>
</evidence>
<evidence type="ECO:0000256" key="2">
    <source>
        <dbReference type="ARBA" id="ARBA00022553"/>
    </source>
</evidence>
<evidence type="ECO:0000256" key="4">
    <source>
        <dbReference type="ARBA" id="ARBA00022643"/>
    </source>
</evidence>
<dbReference type="InterPro" id="IPR017896">
    <property type="entry name" value="4Fe4S_Fe-S-bd"/>
</dbReference>
<dbReference type="PANTHER" id="PTHR36118:SF1">
    <property type="entry name" value="ION-TRANSLOCATING OXIDOREDUCTASE COMPLEX SUBUNIT G"/>
    <property type="match status" value="1"/>
</dbReference>
<organism evidence="8 9">
    <name type="scientific">Dehalobacter restrictus</name>
    <dbReference type="NCBI Taxonomy" id="55583"/>
    <lineage>
        <taxon>Bacteria</taxon>
        <taxon>Bacillati</taxon>
        <taxon>Bacillota</taxon>
        <taxon>Clostridia</taxon>
        <taxon>Eubacteriales</taxon>
        <taxon>Desulfitobacteriaceae</taxon>
        <taxon>Dehalobacter</taxon>
    </lineage>
</organism>
<keyword evidence="6" id="KW-0812">Transmembrane</keyword>
<feature type="transmembrane region" description="Helical" evidence="6">
    <location>
        <begin position="209"/>
        <end position="235"/>
    </location>
</feature>
<dbReference type="SMART" id="SM00900">
    <property type="entry name" value="FMN_bind"/>
    <property type="match status" value="1"/>
</dbReference>
<feature type="transmembrane region" description="Helical" evidence="6">
    <location>
        <begin position="305"/>
        <end position="323"/>
    </location>
</feature>
<evidence type="ECO:0000256" key="3">
    <source>
        <dbReference type="ARBA" id="ARBA00022630"/>
    </source>
</evidence>
<keyword evidence="4" id="KW-0288">FMN</keyword>
<feature type="transmembrane region" description="Helical" evidence="6">
    <location>
        <begin position="343"/>
        <end position="370"/>
    </location>
</feature>
<protein>
    <submittedName>
        <fullName evidence="8">4Fe-4S binding protein</fullName>
    </submittedName>
</protein>
<evidence type="ECO:0000313" key="9">
    <source>
        <dbReference type="Proteomes" id="UP000430508"/>
    </source>
</evidence>
<proteinExistence type="predicted"/>
<gene>
    <name evidence="8" type="ORF">GQ588_10280</name>
</gene>
<reference evidence="8 9" key="1">
    <citation type="submission" date="2019-12" db="EMBL/GenBank/DDBJ databases">
        <title>Sequence classification of anaerobic respiratory reductive dehalogenases: First we see many, then we see few.</title>
        <authorList>
            <person name="Molenda O."/>
            <person name="Puentes Jacome L.A."/>
            <person name="Cao X."/>
            <person name="Nesbo C.L."/>
            <person name="Tang S."/>
            <person name="Morson N."/>
            <person name="Patron J."/>
            <person name="Lomheim L."/>
            <person name="Wishart D.S."/>
            <person name="Edwards E.A."/>
        </authorList>
    </citation>
    <scope>NUCLEOTIDE SEQUENCE [LARGE SCALE GENOMIC DNA]</scope>
    <source>
        <strain evidence="8 9">12DCA</strain>
    </source>
</reference>
<dbReference type="PANTHER" id="PTHR36118">
    <property type="entry name" value="ION-TRANSLOCATING OXIDOREDUCTASE COMPLEX SUBUNIT G"/>
    <property type="match status" value="1"/>
</dbReference>
<dbReference type="Proteomes" id="UP000430508">
    <property type="component" value="Chromosome"/>
</dbReference>
<keyword evidence="3" id="KW-0285">Flavoprotein</keyword>
<feature type="transmembrane region" description="Helical" evidence="6">
    <location>
        <begin position="247"/>
        <end position="264"/>
    </location>
</feature>
<keyword evidence="6" id="KW-1133">Transmembrane helix</keyword>
<dbReference type="InterPro" id="IPR007329">
    <property type="entry name" value="FMN-bd"/>
</dbReference>
<accession>A0A857DJK7</accession>
<evidence type="ECO:0000256" key="6">
    <source>
        <dbReference type="SAM" id="Phobius"/>
    </source>
</evidence>
<dbReference type="GO" id="GO:0010181">
    <property type="term" value="F:FMN binding"/>
    <property type="evidence" value="ECO:0007669"/>
    <property type="project" value="InterPro"/>
</dbReference>
<dbReference type="Pfam" id="PF04205">
    <property type="entry name" value="FMN_bind"/>
    <property type="match status" value="1"/>
</dbReference>
<keyword evidence="6" id="KW-0472">Membrane</keyword>
<name>A0A857DJK7_9FIRM</name>
<dbReference type="GO" id="GO:0022900">
    <property type="term" value="P:electron transport chain"/>
    <property type="evidence" value="ECO:0007669"/>
    <property type="project" value="InterPro"/>
</dbReference>
<dbReference type="EMBL" id="CP046996">
    <property type="protein sequence ID" value="QHA00993.1"/>
    <property type="molecule type" value="Genomic_DNA"/>
</dbReference>
<dbReference type="InterPro" id="IPR010209">
    <property type="entry name" value="Ion_transpt_RnfG/RsxG"/>
</dbReference>
<dbReference type="Pfam" id="PF12801">
    <property type="entry name" value="Fer4_5"/>
    <property type="match status" value="2"/>
</dbReference>
<feature type="domain" description="FMN-binding" evidence="7">
    <location>
        <begin position="80"/>
        <end position="164"/>
    </location>
</feature>
<evidence type="ECO:0000259" key="7">
    <source>
        <dbReference type="SMART" id="SM00900"/>
    </source>
</evidence>
<keyword evidence="2" id="KW-0597">Phosphoprotein</keyword>
<dbReference type="GO" id="GO:0005886">
    <property type="term" value="C:plasma membrane"/>
    <property type="evidence" value="ECO:0007669"/>
    <property type="project" value="InterPro"/>
</dbReference>
<keyword evidence="1" id="KW-0813">Transport</keyword>
<keyword evidence="5" id="KW-0249">Electron transport</keyword>
<dbReference type="GO" id="GO:0009055">
    <property type="term" value="F:electron transfer activity"/>
    <property type="evidence" value="ECO:0007669"/>
    <property type="project" value="InterPro"/>
</dbReference>
<evidence type="ECO:0000256" key="1">
    <source>
        <dbReference type="ARBA" id="ARBA00022448"/>
    </source>
</evidence>
<evidence type="ECO:0000256" key="5">
    <source>
        <dbReference type="ARBA" id="ARBA00022982"/>
    </source>
</evidence>
<dbReference type="AlphaFoldDB" id="A0A857DJK7"/>